<dbReference type="PANTHER" id="PTHR14969">
    <property type="entry name" value="SPHINGOSINE-1-PHOSPHATE PHOSPHOHYDROLASE"/>
    <property type="match status" value="1"/>
</dbReference>
<dbReference type="SMART" id="SM00014">
    <property type="entry name" value="acidPPc"/>
    <property type="match status" value="1"/>
</dbReference>
<feature type="transmembrane region" description="Helical" evidence="2">
    <location>
        <begin position="105"/>
        <end position="125"/>
    </location>
</feature>
<accession>K3WMH7</accession>
<keyword evidence="5" id="KW-1185">Reference proteome</keyword>
<evidence type="ECO:0000256" key="1">
    <source>
        <dbReference type="SAM" id="MobiDB-lite"/>
    </source>
</evidence>
<feature type="transmembrane region" description="Helical" evidence="2">
    <location>
        <begin position="73"/>
        <end position="93"/>
    </location>
</feature>
<keyword evidence="2" id="KW-0812">Transmembrane</keyword>
<dbReference type="Pfam" id="PF01569">
    <property type="entry name" value="PAP2"/>
    <property type="match status" value="1"/>
</dbReference>
<evidence type="ECO:0000256" key="2">
    <source>
        <dbReference type="SAM" id="Phobius"/>
    </source>
</evidence>
<proteinExistence type="predicted"/>
<dbReference type="AlphaFoldDB" id="K3WMH7"/>
<protein>
    <recommendedName>
        <fullName evidence="3">Phosphatidic acid phosphatase type 2/haloperoxidase domain-containing protein</fullName>
    </recommendedName>
</protein>
<dbReference type="InParanoid" id="K3WMH7"/>
<dbReference type="OMA" id="WVENSTS"/>
<dbReference type="Proteomes" id="UP000019132">
    <property type="component" value="Unassembled WGS sequence"/>
</dbReference>
<dbReference type="EMBL" id="GL376625">
    <property type="status" value="NOT_ANNOTATED_CDS"/>
    <property type="molecule type" value="Genomic_DNA"/>
</dbReference>
<keyword evidence="2" id="KW-1133">Transmembrane helix</keyword>
<evidence type="ECO:0000313" key="5">
    <source>
        <dbReference type="Proteomes" id="UP000019132"/>
    </source>
</evidence>
<evidence type="ECO:0000259" key="3">
    <source>
        <dbReference type="SMART" id="SM00014"/>
    </source>
</evidence>
<dbReference type="eggNOG" id="KOG4268">
    <property type="taxonomic scope" value="Eukaryota"/>
</dbReference>
<dbReference type="VEuPathDB" id="FungiDB:PYU1_G006157"/>
<feature type="compositionally biased region" description="Low complexity" evidence="1">
    <location>
        <begin position="17"/>
        <end position="30"/>
    </location>
</feature>
<name>K3WMH7_GLOUD</name>
<sequence>MGLTRSGSDERLPFLKSAESSPSSSRAETHSSMSLADRLYAYDLTLATLTYQRFGQNPKGRLLWELLSHTGDGIMWLLMVLPVLVLAWLGGFLDNMTPATKAVTASFYICMAVDLLVIIVLKLIFKRARPPHHQTDGRFVGPDQHSFPSGHATRVGCIIGLIFYLSHTHPSIVREFFLMSPNALCPLIVVWALWIGFSRVALGRHYPSDVAAGGCIGVLVIFPIAEFVINRVVVFN</sequence>
<organism evidence="4 5">
    <name type="scientific">Globisporangium ultimum (strain ATCC 200006 / CBS 805.95 / DAOM BR144)</name>
    <name type="common">Pythium ultimum</name>
    <dbReference type="NCBI Taxonomy" id="431595"/>
    <lineage>
        <taxon>Eukaryota</taxon>
        <taxon>Sar</taxon>
        <taxon>Stramenopiles</taxon>
        <taxon>Oomycota</taxon>
        <taxon>Peronosporomycetes</taxon>
        <taxon>Pythiales</taxon>
        <taxon>Pythiaceae</taxon>
        <taxon>Globisporangium</taxon>
    </lineage>
</organism>
<feature type="transmembrane region" description="Helical" evidence="2">
    <location>
        <begin position="176"/>
        <end position="198"/>
    </location>
</feature>
<reference evidence="5" key="2">
    <citation type="submission" date="2010-04" db="EMBL/GenBank/DDBJ databases">
        <authorList>
            <person name="Buell R."/>
            <person name="Hamilton J."/>
            <person name="Hostetler J."/>
        </authorList>
    </citation>
    <scope>NUCLEOTIDE SEQUENCE [LARGE SCALE GENOMIC DNA]</scope>
    <source>
        <strain evidence="5">DAOM:BR144</strain>
    </source>
</reference>
<reference evidence="4" key="3">
    <citation type="submission" date="2015-02" db="UniProtKB">
        <authorList>
            <consortium name="EnsemblProtists"/>
        </authorList>
    </citation>
    <scope>IDENTIFICATION</scope>
    <source>
        <strain evidence="4">DAOM BR144</strain>
    </source>
</reference>
<feature type="domain" description="Phosphatidic acid phosphatase type 2/haloperoxidase" evidence="3">
    <location>
        <begin position="104"/>
        <end position="225"/>
    </location>
</feature>
<dbReference type="EnsemblProtists" id="PYU1_T006169">
    <property type="protein sequence ID" value="PYU1_T006169"/>
    <property type="gene ID" value="PYU1_G006157"/>
</dbReference>
<dbReference type="Gene3D" id="1.20.144.10">
    <property type="entry name" value="Phosphatidic acid phosphatase type 2/haloperoxidase"/>
    <property type="match status" value="1"/>
</dbReference>
<dbReference type="InterPro" id="IPR036938">
    <property type="entry name" value="PAP2/HPO_sf"/>
</dbReference>
<reference evidence="5" key="1">
    <citation type="journal article" date="2010" name="Genome Biol.">
        <title>Genome sequence of the necrotrophic plant pathogen Pythium ultimum reveals original pathogenicity mechanisms and effector repertoire.</title>
        <authorList>
            <person name="Levesque C.A."/>
            <person name="Brouwer H."/>
            <person name="Cano L."/>
            <person name="Hamilton J.P."/>
            <person name="Holt C."/>
            <person name="Huitema E."/>
            <person name="Raffaele S."/>
            <person name="Robideau G.P."/>
            <person name="Thines M."/>
            <person name="Win J."/>
            <person name="Zerillo M.M."/>
            <person name="Beakes G.W."/>
            <person name="Boore J.L."/>
            <person name="Busam D."/>
            <person name="Dumas B."/>
            <person name="Ferriera S."/>
            <person name="Fuerstenberg S.I."/>
            <person name="Gachon C.M."/>
            <person name="Gaulin E."/>
            <person name="Govers F."/>
            <person name="Grenville-Briggs L."/>
            <person name="Horner N."/>
            <person name="Hostetler J."/>
            <person name="Jiang R.H."/>
            <person name="Johnson J."/>
            <person name="Krajaejun T."/>
            <person name="Lin H."/>
            <person name="Meijer H.J."/>
            <person name="Moore B."/>
            <person name="Morris P."/>
            <person name="Phuntmart V."/>
            <person name="Puiu D."/>
            <person name="Shetty J."/>
            <person name="Stajich J.E."/>
            <person name="Tripathy S."/>
            <person name="Wawra S."/>
            <person name="van West P."/>
            <person name="Whitty B.R."/>
            <person name="Coutinho P.M."/>
            <person name="Henrissat B."/>
            <person name="Martin F."/>
            <person name="Thomas P.D."/>
            <person name="Tyler B.M."/>
            <person name="De Vries R.P."/>
            <person name="Kamoun S."/>
            <person name="Yandell M."/>
            <person name="Tisserat N."/>
            <person name="Buell C.R."/>
        </authorList>
    </citation>
    <scope>NUCLEOTIDE SEQUENCE</scope>
    <source>
        <strain evidence="5">DAOM:BR144</strain>
    </source>
</reference>
<dbReference type="PANTHER" id="PTHR14969:SF13">
    <property type="entry name" value="AT30094P"/>
    <property type="match status" value="1"/>
</dbReference>
<keyword evidence="2" id="KW-0472">Membrane</keyword>
<dbReference type="SUPFAM" id="SSF48317">
    <property type="entry name" value="Acid phosphatase/Vanadium-dependent haloperoxidase"/>
    <property type="match status" value="1"/>
</dbReference>
<feature type="region of interest" description="Disordered" evidence="1">
    <location>
        <begin position="1"/>
        <end position="30"/>
    </location>
</feature>
<dbReference type="InterPro" id="IPR000326">
    <property type="entry name" value="PAP2/HPO"/>
</dbReference>
<feature type="transmembrane region" description="Helical" evidence="2">
    <location>
        <begin position="210"/>
        <end position="229"/>
    </location>
</feature>
<dbReference type="HOGENOM" id="CLU_072573_4_3_1"/>
<evidence type="ECO:0000313" key="4">
    <source>
        <dbReference type="EnsemblProtists" id="PYU1_T006169"/>
    </source>
</evidence>
<dbReference type="GO" id="GO:0042392">
    <property type="term" value="F:sphingosine-1-phosphate phosphatase activity"/>
    <property type="evidence" value="ECO:0007669"/>
    <property type="project" value="TreeGrafter"/>
</dbReference>